<dbReference type="AlphaFoldDB" id="A0A4R6DCY9"/>
<feature type="transmembrane region" description="Helical" evidence="3">
    <location>
        <begin position="27"/>
        <end position="49"/>
    </location>
</feature>
<dbReference type="Gene3D" id="3.40.630.190">
    <property type="entry name" value="LCP protein"/>
    <property type="match status" value="1"/>
</dbReference>
<dbReference type="OrthoDB" id="9782542at2"/>
<gene>
    <name evidence="5" type="ORF">EDF64_11238</name>
</gene>
<dbReference type="Proteomes" id="UP000295764">
    <property type="component" value="Unassembled WGS sequence"/>
</dbReference>
<protein>
    <submittedName>
        <fullName evidence="5">LytR family transcriptional attenuator</fullName>
    </submittedName>
</protein>
<evidence type="ECO:0000256" key="3">
    <source>
        <dbReference type="SAM" id="Phobius"/>
    </source>
</evidence>
<organism evidence="5 6">
    <name type="scientific">Curtobacterium flaccumfaciens</name>
    <dbReference type="NCBI Taxonomy" id="2035"/>
    <lineage>
        <taxon>Bacteria</taxon>
        <taxon>Bacillati</taxon>
        <taxon>Actinomycetota</taxon>
        <taxon>Actinomycetes</taxon>
        <taxon>Micrococcales</taxon>
        <taxon>Microbacteriaceae</taxon>
        <taxon>Curtobacterium</taxon>
    </lineage>
</organism>
<feature type="region of interest" description="Disordered" evidence="2">
    <location>
        <begin position="347"/>
        <end position="422"/>
    </location>
</feature>
<accession>A0A4R6DCY9</accession>
<keyword evidence="3" id="KW-0812">Transmembrane</keyword>
<evidence type="ECO:0000313" key="6">
    <source>
        <dbReference type="Proteomes" id="UP000295764"/>
    </source>
</evidence>
<evidence type="ECO:0000256" key="2">
    <source>
        <dbReference type="SAM" id="MobiDB-lite"/>
    </source>
</evidence>
<dbReference type="PANTHER" id="PTHR33392:SF6">
    <property type="entry name" value="POLYISOPRENYL-TEICHOIC ACID--PEPTIDOGLYCAN TEICHOIC ACID TRANSFERASE TAGU"/>
    <property type="match status" value="1"/>
</dbReference>
<feature type="compositionally biased region" description="Polar residues" evidence="2">
    <location>
        <begin position="349"/>
        <end position="363"/>
    </location>
</feature>
<keyword evidence="3" id="KW-1133">Transmembrane helix</keyword>
<dbReference type="PANTHER" id="PTHR33392">
    <property type="entry name" value="POLYISOPRENYL-TEICHOIC ACID--PEPTIDOGLYCAN TEICHOIC ACID TRANSFERASE TAGU"/>
    <property type="match status" value="1"/>
</dbReference>
<dbReference type="RefSeq" id="WP_071293501.1">
    <property type="nucleotide sequence ID" value="NZ_SNVW01000012.1"/>
</dbReference>
<evidence type="ECO:0000313" key="5">
    <source>
        <dbReference type="EMBL" id="TDN42395.1"/>
    </source>
</evidence>
<keyword evidence="3" id="KW-0472">Membrane</keyword>
<feature type="compositionally biased region" description="Polar residues" evidence="2">
    <location>
        <begin position="408"/>
        <end position="422"/>
    </location>
</feature>
<feature type="domain" description="Cell envelope-related transcriptional attenuator" evidence="4">
    <location>
        <begin position="106"/>
        <end position="263"/>
    </location>
</feature>
<dbReference type="NCBIfam" id="TIGR00350">
    <property type="entry name" value="lytR_cpsA_psr"/>
    <property type="match status" value="1"/>
</dbReference>
<dbReference type="EMBL" id="SNVW01000012">
    <property type="protein sequence ID" value="TDN42395.1"/>
    <property type="molecule type" value="Genomic_DNA"/>
</dbReference>
<evidence type="ECO:0000259" key="4">
    <source>
        <dbReference type="Pfam" id="PF03816"/>
    </source>
</evidence>
<dbReference type="Pfam" id="PF03816">
    <property type="entry name" value="LytR_cpsA_psr"/>
    <property type="match status" value="1"/>
</dbReference>
<name>A0A4R6DCY9_9MICO</name>
<dbReference type="InterPro" id="IPR050922">
    <property type="entry name" value="LytR/CpsA/Psr_CW_biosynth"/>
</dbReference>
<proteinExistence type="inferred from homology"/>
<comment type="similarity">
    <text evidence="1">Belongs to the LytR/CpsA/Psr (LCP) family.</text>
</comment>
<feature type="compositionally biased region" description="Low complexity" evidence="2">
    <location>
        <begin position="366"/>
        <end position="388"/>
    </location>
</feature>
<evidence type="ECO:0000256" key="1">
    <source>
        <dbReference type="ARBA" id="ARBA00006068"/>
    </source>
</evidence>
<dbReference type="InterPro" id="IPR004474">
    <property type="entry name" value="LytR_CpsA_psr"/>
</dbReference>
<comment type="caution">
    <text evidence="5">The sequence shown here is derived from an EMBL/GenBank/DDBJ whole genome shotgun (WGS) entry which is preliminary data.</text>
</comment>
<reference evidence="5 6" key="1">
    <citation type="submission" date="2019-03" db="EMBL/GenBank/DDBJ databases">
        <title>Genomic analyses of the natural microbiome of Caenorhabditis elegans.</title>
        <authorList>
            <person name="Samuel B."/>
        </authorList>
    </citation>
    <scope>NUCLEOTIDE SEQUENCE [LARGE SCALE GENOMIC DNA]</scope>
    <source>
        <strain evidence="5 6">JUb65</strain>
    </source>
</reference>
<sequence length="422" mass="42889">MTQRHRSQPLGIARHGRLPRRRGWGRVTGIVGAAAAVVLVSATSLVAIAGAQLDAAPHTVALSTDDQSVARAADITAIPGGANILLIGSDTRVGQFDAADGLAGARNDVTILVHVSADHTRLTAVSFPRDLEIPLPSCRNPESGTTYPAAAKALLNTALGHGGISCVVDTIENLTGVTIPYAGLITFDGVIAMSNAVGGVDVCVAKPIDDDYVGLHLSAGTHALSGATALEFLRSRHGVGDASDLARISSQQVFLSALLRKVTSNGTLSDPVTLYRLAGAALSNMTLSDGLHQPRTIVGLASMLRSMDTSDMLFVQYPVTDDPDSPAHVLPEPEPAHALDVAIQDDQRTSLSDSTTGRASTPVTAAPPSSDAANGSAGAAHGSAGAPGTTRAQPAEPGPSATPLPSAITGQSAAEQTCTVGS</sequence>